<dbReference type="EMBL" id="JACXAE010000107">
    <property type="protein sequence ID" value="MBD2777216.1"/>
    <property type="molecule type" value="Genomic_DNA"/>
</dbReference>
<dbReference type="AlphaFoldDB" id="A0A8J6XTE7"/>
<dbReference type="Gene3D" id="2.150.10.10">
    <property type="entry name" value="Serralysin-like metalloprotease, C-terminal"/>
    <property type="match status" value="2"/>
</dbReference>
<protein>
    <submittedName>
        <fullName evidence="3">Calcium-binding protein</fullName>
    </submittedName>
</protein>
<evidence type="ECO:0000313" key="4">
    <source>
        <dbReference type="Proteomes" id="UP000629098"/>
    </source>
</evidence>
<dbReference type="PROSITE" id="PS00330">
    <property type="entry name" value="HEMOLYSIN_CALCIUM"/>
    <property type="match status" value="2"/>
</dbReference>
<evidence type="ECO:0000256" key="2">
    <source>
        <dbReference type="ARBA" id="ARBA00022525"/>
    </source>
</evidence>
<comment type="subcellular location">
    <subcellularLocation>
        <location evidence="1">Secreted</location>
    </subcellularLocation>
</comment>
<gene>
    <name evidence="3" type="ORF">ICL16_35520</name>
</gene>
<dbReference type="Proteomes" id="UP000629098">
    <property type="component" value="Unassembled WGS sequence"/>
</dbReference>
<dbReference type="InterPro" id="IPR050557">
    <property type="entry name" value="RTX_toxin/Mannuronan_C5-epim"/>
</dbReference>
<dbReference type="InterPro" id="IPR018511">
    <property type="entry name" value="Hemolysin-typ_Ca-bd_CS"/>
</dbReference>
<keyword evidence="2" id="KW-0964">Secreted</keyword>
<dbReference type="Pfam" id="PF00353">
    <property type="entry name" value="HemolysinCabind"/>
    <property type="match status" value="2"/>
</dbReference>
<dbReference type="GO" id="GO:0005576">
    <property type="term" value="C:extracellular region"/>
    <property type="evidence" value="ECO:0007669"/>
    <property type="project" value="UniProtKB-SubCell"/>
</dbReference>
<evidence type="ECO:0000313" key="3">
    <source>
        <dbReference type="EMBL" id="MBD2777216.1"/>
    </source>
</evidence>
<dbReference type="GO" id="GO:0005509">
    <property type="term" value="F:calcium ion binding"/>
    <property type="evidence" value="ECO:0007669"/>
    <property type="project" value="InterPro"/>
</dbReference>
<keyword evidence="4" id="KW-1185">Reference proteome</keyword>
<name>A0A8J6XTE7_9CYAN</name>
<organism evidence="3 4">
    <name type="scientific">Iningainema tapete BLCC-T55</name>
    <dbReference type="NCBI Taxonomy" id="2748662"/>
    <lineage>
        <taxon>Bacteria</taxon>
        <taxon>Bacillati</taxon>
        <taxon>Cyanobacteriota</taxon>
        <taxon>Cyanophyceae</taxon>
        <taxon>Nostocales</taxon>
        <taxon>Scytonemataceae</taxon>
        <taxon>Iningainema tapete</taxon>
    </lineage>
</organism>
<evidence type="ECO:0000256" key="1">
    <source>
        <dbReference type="ARBA" id="ARBA00004613"/>
    </source>
</evidence>
<dbReference type="RefSeq" id="WP_190836286.1">
    <property type="nucleotide sequence ID" value="NZ_CAWPPI010000107.1"/>
</dbReference>
<comment type="caution">
    <text evidence="3">The sequence shown here is derived from an EMBL/GenBank/DDBJ whole genome shotgun (WGS) entry which is preliminary data.</text>
</comment>
<proteinExistence type="predicted"/>
<accession>A0A8J6XTE7</accession>
<dbReference type="PANTHER" id="PTHR38340:SF1">
    <property type="entry name" value="S-LAYER PROTEIN"/>
    <property type="match status" value="1"/>
</dbReference>
<reference evidence="3" key="1">
    <citation type="submission" date="2020-09" db="EMBL/GenBank/DDBJ databases">
        <title>Iningainema tapete sp. nov. (Scytonemataceae, Cyanobacteria) from greenhouses in central Florida (USA) produces two types of nodularin with biosynthetic potential for microcystin-LR and anabaenopeptins.</title>
        <authorList>
            <person name="Berthold D.E."/>
            <person name="Lefler F.W."/>
            <person name="Huang I.-S."/>
            <person name="Abdulla H."/>
            <person name="Zimba P.V."/>
            <person name="Laughinghouse H.D. IV."/>
        </authorList>
    </citation>
    <scope>NUCLEOTIDE SEQUENCE</scope>
    <source>
        <strain evidence="3">BLCCT55</strain>
    </source>
</reference>
<dbReference type="PANTHER" id="PTHR38340">
    <property type="entry name" value="S-LAYER PROTEIN"/>
    <property type="match status" value="1"/>
</dbReference>
<dbReference type="PRINTS" id="PR00313">
    <property type="entry name" value="CABNDNGRPT"/>
</dbReference>
<sequence>MLEALILRIGPGVGDPPVSIYREYIGGPGHDEILGSSFNDKIYGLDGNDILYSRNGNDILFGGNGNDILYGEAGNDYLAGGNGNDVLWGGAGADKFVFYSPSEGIDIIQDYSYSQGDRIVVDKVGFGATSTSQFNYNSNTGALFFQGTQFVTLENKPADFSTSLGIELV</sequence>
<dbReference type="InterPro" id="IPR011049">
    <property type="entry name" value="Serralysin-like_metalloprot_C"/>
</dbReference>
<dbReference type="InterPro" id="IPR001343">
    <property type="entry name" value="Hemolysn_Ca-bd"/>
</dbReference>
<dbReference type="SUPFAM" id="SSF51120">
    <property type="entry name" value="beta-Roll"/>
    <property type="match status" value="1"/>
</dbReference>